<dbReference type="EMBL" id="FP929032">
    <property type="protein sequence ID" value="CBK64516.1"/>
    <property type="molecule type" value="Genomic_DNA"/>
</dbReference>
<dbReference type="GO" id="GO:0000166">
    <property type="term" value="F:nucleotide binding"/>
    <property type="evidence" value="ECO:0007669"/>
    <property type="project" value="UniProtKB-KW"/>
</dbReference>
<dbReference type="PRINTS" id="PR01607">
    <property type="entry name" value="APYRASEFAMLY"/>
</dbReference>
<dbReference type="PATRIC" id="fig|717959.3.peg.724"/>
<protein>
    <submittedName>
        <fullName evidence="6">5'-nucleotidase/2',3'-cyclic phosphodiesterase and related esterases</fullName>
        <ecNumber evidence="6">3.1.3.5</ecNumber>
    </submittedName>
</protein>
<dbReference type="PROSITE" id="PS00786">
    <property type="entry name" value="5_NUCLEOTIDASE_2"/>
    <property type="match status" value="1"/>
</dbReference>
<accession>D4INK4</accession>
<dbReference type="GO" id="GO:0008253">
    <property type="term" value="F:5'-nucleotidase activity"/>
    <property type="evidence" value="ECO:0007669"/>
    <property type="project" value="UniProtKB-EC"/>
</dbReference>
<dbReference type="Gene3D" id="3.60.21.10">
    <property type="match status" value="1"/>
</dbReference>
<sequence>MPTNMKGMFRTGLILLAAAAAACAPRERTLVLLSTNDMHAKIQNFPRLVAAVENCRDTAQLVVLVDAGDRWTGNAYVDMAATPGMPMIALMNRLGYDVATLGNHEFDHGQAFLGRMIDSMAFEVVCANVTSDTCTFPQLPPYVVLDKDGIRIGFVGVVTNYEGPGHPAGNASSFEGLEFPDPQAMAMKYAAELRPKVDLLVLVSHMGDDRDVELLGKETRFDVVIGGHTHVKVDSLVNGTLLTQTGKYLKNVGVTAVRFRGRKIEGIESRLVPLDGYAPDASYQAEVDRYYADPELNKPVGAFAGPADKWGLANWMAASVADEADADVGFYHIGGVRLDSIPAGGVGAAKVYDLEPFGTEIATMRMTPADMRRMILSKYNDEENRKEAHRIDLISTTPYVIVTDAADNALDVRFPKLREGKVYEVAVSDYVYRNYKDLNYTDGKLTGTAVAGVLLEELQDDGPLTPDNRPRQKIIRNS</sequence>
<dbReference type="InterPro" id="IPR006146">
    <property type="entry name" value="5'-Nucleotdase_CS"/>
</dbReference>
<comment type="similarity">
    <text evidence="1 3">Belongs to the 5'-nucleotidase family.</text>
</comment>
<dbReference type="InterPro" id="IPR036907">
    <property type="entry name" value="5'-Nucleotdase_C_sf"/>
</dbReference>
<dbReference type="KEGG" id="ash:AL1_22480"/>
<dbReference type="Gene3D" id="3.90.780.10">
    <property type="entry name" value="5'-Nucleotidase, C-terminal domain"/>
    <property type="match status" value="1"/>
</dbReference>
<dbReference type="InterPro" id="IPR029052">
    <property type="entry name" value="Metallo-depent_PP-like"/>
</dbReference>
<dbReference type="Pfam" id="PF00149">
    <property type="entry name" value="Metallophos"/>
    <property type="match status" value="1"/>
</dbReference>
<keyword evidence="3" id="KW-0547">Nucleotide-binding</keyword>
<dbReference type="GO" id="GO:0030288">
    <property type="term" value="C:outer membrane-bounded periplasmic space"/>
    <property type="evidence" value="ECO:0007669"/>
    <property type="project" value="TreeGrafter"/>
</dbReference>
<feature type="signal peptide" evidence="3">
    <location>
        <begin position="1"/>
        <end position="22"/>
    </location>
</feature>
<proteinExistence type="inferred from homology"/>
<gene>
    <name evidence="6" type="ORF">AL1_22480</name>
</gene>
<feature type="domain" description="Calcineurin-like phosphoesterase" evidence="4">
    <location>
        <begin position="34"/>
        <end position="231"/>
    </location>
</feature>
<dbReference type="GO" id="GO:0009166">
    <property type="term" value="P:nucleotide catabolic process"/>
    <property type="evidence" value="ECO:0007669"/>
    <property type="project" value="InterPro"/>
</dbReference>
<dbReference type="Proteomes" id="UP000008794">
    <property type="component" value="Chromosome"/>
</dbReference>
<feature type="chain" id="PRO_5005126485" evidence="3">
    <location>
        <begin position="23"/>
        <end position="478"/>
    </location>
</feature>
<dbReference type="PANTHER" id="PTHR11575">
    <property type="entry name" value="5'-NUCLEOTIDASE-RELATED"/>
    <property type="match status" value="1"/>
</dbReference>
<dbReference type="PROSITE" id="PS51257">
    <property type="entry name" value="PROKAR_LIPOPROTEIN"/>
    <property type="match status" value="1"/>
</dbReference>
<dbReference type="GO" id="GO:0046872">
    <property type="term" value="F:metal ion binding"/>
    <property type="evidence" value="ECO:0007669"/>
    <property type="project" value="InterPro"/>
</dbReference>
<reference evidence="6 7" key="2">
    <citation type="submission" date="2010-03" db="EMBL/GenBank/DDBJ databases">
        <authorList>
            <person name="Pajon A."/>
        </authorList>
    </citation>
    <scope>NUCLEOTIDE SEQUENCE [LARGE SCALE GENOMIC DNA]</scope>
    <source>
        <strain evidence="6 7">WAL 8301</strain>
    </source>
</reference>
<evidence type="ECO:0000256" key="2">
    <source>
        <dbReference type="ARBA" id="ARBA00022729"/>
    </source>
</evidence>
<dbReference type="AlphaFoldDB" id="D4INK4"/>
<keyword evidence="2 3" id="KW-0732">Signal</keyword>
<keyword evidence="3 6" id="KW-0378">Hydrolase</keyword>
<dbReference type="STRING" id="717959.AL1_22480"/>
<feature type="domain" description="5'-Nucleotidase C-terminal" evidence="5">
    <location>
        <begin position="311"/>
        <end position="431"/>
    </location>
</feature>
<reference evidence="6 7" key="1">
    <citation type="submission" date="2010-03" db="EMBL/GenBank/DDBJ databases">
        <title>The genome sequence of Alistipes shahii WAL 8301.</title>
        <authorList>
            <consortium name="metaHIT consortium -- http://www.metahit.eu/"/>
            <person name="Pajon A."/>
            <person name="Turner K."/>
            <person name="Parkhill J."/>
        </authorList>
    </citation>
    <scope>NUCLEOTIDE SEQUENCE [LARGE SCALE GENOMIC DNA]</scope>
    <source>
        <strain evidence="6 7">WAL 8301</strain>
    </source>
</reference>
<evidence type="ECO:0000313" key="6">
    <source>
        <dbReference type="EMBL" id="CBK64516.1"/>
    </source>
</evidence>
<evidence type="ECO:0000313" key="7">
    <source>
        <dbReference type="Proteomes" id="UP000008794"/>
    </source>
</evidence>
<name>D4INK4_9BACT</name>
<dbReference type="InterPro" id="IPR008334">
    <property type="entry name" value="5'-Nucleotdase_C"/>
</dbReference>
<organism evidence="6 7">
    <name type="scientific">Alistipes shahii WAL 8301</name>
    <dbReference type="NCBI Taxonomy" id="717959"/>
    <lineage>
        <taxon>Bacteria</taxon>
        <taxon>Pseudomonadati</taxon>
        <taxon>Bacteroidota</taxon>
        <taxon>Bacteroidia</taxon>
        <taxon>Bacteroidales</taxon>
        <taxon>Rikenellaceae</taxon>
        <taxon>Alistipes</taxon>
    </lineage>
</organism>
<evidence type="ECO:0000259" key="4">
    <source>
        <dbReference type="Pfam" id="PF00149"/>
    </source>
</evidence>
<dbReference type="HOGENOM" id="CLU_005854_7_3_10"/>
<dbReference type="SUPFAM" id="SSF55816">
    <property type="entry name" value="5'-nucleotidase (syn. UDP-sugar hydrolase), C-terminal domain"/>
    <property type="match status" value="1"/>
</dbReference>
<dbReference type="CDD" id="cd00845">
    <property type="entry name" value="MPP_UshA_N_like"/>
    <property type="match status" value="1"/>
</dbReference>
<dbReference type="Pfam" id="PF02872">
    <property type="entry name" value="5_nucleotid_C"/>
    <property type="match status" value="1"/>
</dbReference>
<dbReference type="PANTHER" id="PTHR11575:SF24">
    <property type="entry name" value="5'-NUCLEOTIDASE"/>
    <property type="match status" value="1"/>
</dbReference>
<keyword evidence="7" id="KW-1185">Reference proteome</keyword>
<evidence type="ECO:0000256" key="3">
    <source>
        <dbReference type="RuleBase" id="RU362119"/>
    </source>
</evidence>
<dbReference type="InterPro" id="IPR006179">
    <property type="entry name" value="5_nucleotidase/apyrase"/>
</dbReference>
<evidence type="ECO:0000256" key="1">
    <source>
        <dbReference type="ARBA" id="ARBA00006654"/>
    </source>
</evidence>
<evidence type="ECO:0000259" key="5">
    <source>
        <dbReference type="Pfam" id="PF02872"/>
    </source>
</evidence>
<dbReference type="EC" id="3.1.3.5" evidence="6"/>
<dbReference type="InterPro" id="IPR004843">
    <property type="entry name" value="Calcineurin-like_PHP"/>
</dbReference>
<dbReference type="SUPFAM" id="SSF56300">
    <property type="entry name" value="Metallo-dependent phosphatases"/>
    <property type="match status" value="1"/>
</dbReference>